<dbReference type="AlphaFoldDB" id="A0A8J7F1U2"/>
<dbReference type="GO" id="GO:0008476">
    <property type="term" value="F:protein-tyrosine sulfotransferase activity"/>
    <property type="evidence" value="ECO:0007669"/>
    <property type="project" value="InterPro"/>
</dbReference>
<gene>
    <name evidence="2" type="ORF">IQ247_17870</name>
</gene>
<evidence type="ECO:0000313" key="3">
    <source>
        <dbReference type="Proteomes" id="UP000620559"/>
    </source>
</evidence>
<dbReference type="SUPFAM" id="SSF52540">
    <property type="entry name" value="P-loop containing nucleoside triphosphate hydrolases"/>
    <property type="match status" value="1"/>
</dbReference>
<organism evidence="2 3">
    <name type="scientific">Plectonema cf. radiosum LEGE 06105</name>
    <dbReference type="NCBI Taxonomy" id="945769"/>
    <lineage>
        <taxon>Bacteria</taxon>
        <taxon>Bacillati</taxon>
        <taxon>Cyanobacteriota</taxon>
        <taxon>Cyanophyceae</taxon>
        <taxon>Oscillatoriophycideae</taxon>
        <taxon>Oscillatoriales</taxon>
        <taxon>Microcoleaceae</taxon>
        <taxon>Plectonema</taxon>
    </lineage>
</organism>
<evidence type="ECO:0000256" key="1">
    <source>
        <dbReference type="ARBA" id="ARBA00022679"/>
    </source>
</evidence>
<dbReference type="PANTHER" id="PTHR12788">
    <property type="entry name" value="PROTEIN-TYROSINE SULFOTRANSFERASE 2"/>
    <property type="match status" value="1"/>
</dbReference>
<accession>A0A8J7F1U2</accession>
<evidence type="ECO:0000313" key="2">
    <source>
        <dbReference type="EMBL" id="MBE9214513.1"/>
    </source>
</evidence>
<keyword evidence="1" id="KW-0808">Transferase</keyword>
<dbReference type="Pfam" id="PF13469">
    <property type="entry name" value="Sulfotransfer_3"/>
    <property type="match status" value="1"/>
</dbReference>
<dbReference type="RefSeq" id="WP_193922395.1">
    <property type="nucleotide sequence ID" value="NZ_JADEWL010000062.1"/>
</dbReference>
<dbReference type="Gene3D" id="3.40.50.300">
    <property type="entry name" value="P-loop containing nucleotide triphosphate hydrolases"/>
    <property type="match status" value="1"/>
</dbReference>
<sequence>MQISDVKEINKSNNKKNTHTNTNPIFILGITPRCGTNFLQDILCLHPDCGAGAVREDFLLHYADFIQSYISNLSYTWRGWIDDEEFTNLLYSNIGNSLVSFLKEQTSEKWLNVALQKEPLLSYIFKPSPQRLVTKTPSVENLDCFFKLFPNCKLIIIVRDGRAVTESYVKSFNGYYEIAMREWAKAAQEILNFIENNQNYKNQKFYVVKYEDLCNNNKEELLKIFDFLCLNPDLYSFEEANKSPVRGSSSFRGNDKSLHWKSVNKTNEFNPNSRWSHWNQKLHQRFNWIAGEYLVQFGYEKKCENMNYLWKVWNRFEDFKWWGRNNIKSIVYVLKAQDVLRKIGNRE</sequence>
<dbReference type="InterPro" id="IPR027417">
    <property type="entry name" value="P-loop_NTPase"/>
</dbReference>
<protein>
    <submittedName>
        <fullName evidence="2">Sulfotransferase</fullName>
    </submittedName>
</protein>
<reference evidence="2" key="1">
    <citation type="submission" date="2020-10" db="EMBL/GenBank/DDBJ databases">
        <authorList>
            <person name="Castelo-Branco R."/>
            <person name="Eusebio N."/>
            <person name="Adriana R."/>
            <person name="Vieira A."/>
            <person name="Brugerolle De Fraissinette N."/>
            <person name="Rezende De Castro R."/>
            <person name="Schneider M.P."/>
            <person name="Vasconcelos V."/>
            <person name="Leao P.N."/>
        </authorList>
    </citation>
    <scope>NUCLEOTIDE SEQUENCE</scope>
    <source>
        <strain evidence="2">LEGE 06105</strain>
    </source>
</reference>
<dbReference type="EMBL" id="JADEWL010000062">
    <property type="protein sequence ID" value="MBE9214513.1"/>
    <property type="molecule type" value="Genomic_DNA"/>
</dbReference>
<dbReference type="Proteomes" id="UP000620559">
    <property type="component" value="Unassembled WGS sequence"/>
</dbReference>
<dbReference type="InterPro" id="IPR026634">
    <property type="entry name" value="TPST-like"/>
</dbReference>
<proteinExistence type="predicted"/>
<keyword evidence="3" id="KW-1185">Reference proteome</keyword>
<name>A0A8J7F1U2_9CYAN</name>
<dbReference type="PANTHER" id="PTHR12788:SF10">
    <property type="entry name" value="PROTEIN-TYROSINE SULFOTRANSFERASE"/>
    <property type="match status" value="1"/>
</dbReference>
<comment type="caution">
    <text evidence="2">The sequence shown here is derived from an EMBL/GenBank/DDBJ whole genome shotgun (WGS) entry which is preliminary data.</text>
</comment>